<dbReference type="InterPro" id="IPR006458">
    <property type="entry name" value="Ovate_C"/>
</dbReference>
<evidence type="ECO:0000256" key="6">
    <source>
        <dbReference type="RuleBase" id="RU367028"/>
    </source>
</evidence>
<dbReference type="PANTHER" id="PTHR33057">
    <property type="entry name" value="TRANSCRIPTION REPRESSOR OFP7-RELATED"/>
    <property type="match status" value="1"/>
</dbReference>
<dbReference type="GO" id="GO:0005634">
    <property type="term" value="C:nucleus"/>
    <property type="evidence" value="ECO:0007669"/>
    <property type="project" value="UniProtKB-SubCell"/>
</dbReference>
<gene>
    <name evidence="8" type="ORF">TanjilG_20377</name>
</gene>
<keyword evidence="5 6" id="KW-0539">Nucleus</keyword>
<comment type="function">
    <text evidence="6">Transcriptional repressor that regulates multiple aspects of plant growth and development.</text>
</comment>
<comment type="subcellular location">
    <subcellularLocation>
        <location evidence="1 6">Nucleus</location>
    </subcellularLocation>
</comment>
<protein>
    <recommendedName>
        <fullName evidence="6">Transcription repressor</fullName>
    </recommendedName>
    <alternativeName>
        <fullName evidence="6">Ovate family protein</fullName>
    </alternativeName>
</protein>
<keyword evidence="4 6" id="KW-0804">Transcription</keyword>
<evidence type="ECO:0000313" key="8">
    <source>
        <dbReference type="EMBL" id="OIW19252.1"/>
    </source>
</evidence>
<keyword evidence="9" id="KW-1185">Reference proteome</keyword>
<keyword evidence="2 6" id="KW-0678">Repressor</keyword>
<dbReference type="NCBIfam" id="TIGR01568">
    <property type="entry name" value="A_thal_3678"/>
    <property type="match status" value="1"/>
</dbReference>
<evidence type="ECO:0000313" key="9">
    <source>
        <dbReference type="Proteomes" id="UP000188354"/>
    </source>
</evidence>
<organism evidence="8 9">
    <name type="scientific">Lupinus angustifolius</name>
    <name type="common">Narrow-leaved blue lupine</name>
    <dbReference type="NCBI Taxonomy" id="3871"/>
    <lineage>
        <taxon>Eukaryota</taxon>
        <taxon>Viridiplantae</taxon>
        <taxon>Streptophyta</taxon>
        <taxon>Embryophyta</taxon>
        <taxon>Tracheophyta</taxon>
        <taxon>Spermatophyta</taxon>
        <taxon>Magnoliopsida</taxon>
        <taxon>eudicotyledons</taxon>
        <taxon>Gunneridae</taxon>
        <taxon>Pentapetalae</taxon>
        <taxon>rosids</taxon>
        <taxon>fabids</taxon>
        <taxon>Fabales</taxon>
        <taxon>Fabaceae</taxon>
        <taxon>Papilionoideae</taxon>
        <taxon>50 kb inversion clade</taxon>
        <taxon>genistoids sensu lato</taxon>
        <taxon>core genistoids</taxon>
        <taxon>Genisteae</taxon>
        <taxon>Lupinus</taxon>
    </lineage>
</organism>
<accession>A0A4P1RVW3</accession>
<feature type="domain" description="OVATE" evidence="7">
    <location>
        <begin position="278"/>
        <end position="337"/>
    </location>
</feature>
<dbReference type="PANTHER" id="PTHR33057:SF82">
    <property type="entry name" value="TRANSCRIPTION REPRESSOR OFP5"/>
    <property type="match status" value="1"/>
</dbReference>
<proteinExistence type="predicted"/>
<reference evidence="8 9" key="1">
    <citation type="journal article" date="2017" name="Plant Biotechnol. J.">
        <title>A comprehensive draft genome sequence for lupin (Lupinus angustifolius), an emerging health food: insights into plant-microbe interactions and legume evolution.</title>
        <authorList>
            <person name="Hane J.K."/>
            <person name="Ming Y."/>
            <person name="Kamphuis L.G."/>
            <person name="Nelson M.N."/>
            <person name="Garg G."/>
            <person name="Atkins C.A."/>
            <person name="Bayer P.E."/>
            <person name="Bravo A."/>
            <person name="Bringans S."/>
            <person name="Cannon S."/>
            <person name="Edwards D."/>
            <person name="Foley R."/>
            <person name="Gao L.L."/>
            <person name="Harrison M.J."/>
            <person name="Huang W."/>
            <person name="Hurgobin B."/>
            <person name="Li S."/>
            <person name="Liu C.W."/>
            <person name="McGrath A."/>
            <person name="Morahan G."/>
            <person name="Murray J."/>
            <person name="Weller J."/>
            <person name="Jian J."/>
            <person name="Singh K.B."/>
        </authorList>
    </citation>
    <scope>NUCLEOTIDE SEQUENCE [LARGE SCALE GENOMIC DNA]</scope>
    <source>
        <strain evidence="9">cv. Tanjil</strain>
        <tissue evidence="8">Whole plant</tissue>
    </source>
</reference>
<evidence type="ECO:0000256" key="5">
    <source>
        <dbReference type="ARBA" id="ARBA00023242"/>
    </source>
</evidence>
<evidence type="ECO:0000256" key="2">
    <source>
        <dbReference type="ARBA" id="ARBA00022491"/>
    </source>
</evidence>
<evidence type="ECO:0000256" key="3">
    <source>
        <dbReference type="ARBA" id="ARBA00023015"/>
    </source>
</evidence>
<dbReference type="InterPro" id="IPR038933">
    <property type="entry name" value="Ovate"/>
</dbReference>
<dbReference type="Proteomes" id="UP000188354">
    <property type="component" value="Chromosome LG01"/>
</dbReference>
<dbReference type="STRING" id="3871.A0A4P1RVW3"/>
<dbReference type="EMBL" id="CM007361">
    <property type="protein sequence ID" value="OIW19252.1"/>
    <property type="molecule type" value="Genomic_DNA"/>
</dbReference>
<dbReference type="Gramene" id="OIW19252">
    <property type="protein sequence ID" value="OIW19252"/>
    <property type="gene ID" value="TanjilG_20377"/>
</dbReference>
<keyword evidence="3 6" id="KW-0805">Transcription regulation</keyword>
<dbReference type="PROSITE" id="PS51754">
    <property type="entry name" value="OVATE"/>
    <property type="match status" value="1"/>
</dbReference>
<sequence length="355" mass="42107">MKWGGKKPSSASPPSSYKSFFLSHFSWLSKFKHMRIISEPKPPKLKQNSPSNGRFYGGDDEPFWRLSFSEDKEHHNKTEEDITNPSTVLYNLEDELKMERFNAKRNRTRQCREEKDRKFPNEIEVSLEIDECDREKELRYLKRRYERKVQNVLEEKLLKFERTEEKGEKGTLQNDSPRTICTPRTHFRRSEEAYEKKQSVELNAKVNKQKLSVNLSREIHRRKTKPSFKVRVNSPRMASKVEICKIKAIEDMKKARLKMKKEEETLKGKSSLDHSFAVVKCSVDPGRDFRDSMIEMITEKQINKPEEMEELLACYLTLNSSEYHDLIIKVFKQVWLYMNQASWCVKSNKPMKQCC</sequence>
<dbReference type="Pfam" id="PF04844">
    <property type="entry name" value="Ovate"/>
    <property type="match status" value="1"/>
</dbReference>
<dbReference type="GO" id="GO:0045892">
    <property type="term" value="P:negative regulation of DNA-templated transcription"/>
    <property type="evidence" value="ECO:0007669"/>
    <property type="project" value="UniProtKB-UniRule"/>
</dbReference>
<evidence type="ECO:0000256" key="1">
    <source>
        <dbReference type="ARBA" id="ARBA00004123"/>
    </source>
</evidence>
<dbReference type="AlphaFoldDB" id="A0A4P1RVW3"/>
<evidence type="ECO:0000256" key="4">
    <source>
        <dbReference type="ARBA" id="ARBA00023163"/>
    </source>
</evidence>
<evidence type="ECO:0000259" key="7">
    <source>
        <dbReference type="PROSITE" id="PS51754"/>
    </source>
</evidence>
<name>A0A4P1RVW3_LUPAN</name>